<evidence type="ECO:0000313" key="4">
    <source>
        <dbReference type="Proteomes" id="UP000838749"/>
    </source>
</evidence>
<protein>
    <recommendedName>
        <fullName evidence="2">Transposase DDE domain-containing protein</fullName>
    </recommendedName>
</protein>
<dbReference type="Pfam" id="PF13751">
    <property type="entry name" value="DDE_Tnp_1_6"/>
    <property type="match status" value="1"/>
</dbReference>
<accession>A0ABN8FLL8</accession>
<comment type="caution">
    <text evidence="3">The sequence shown here is derived from an EMBL/GenBank/DDBJ whole genome shotgun (WGS) entry which is preliminary data.</text>
</comment>
<sequence>MTYDEAEDSWKCPAGQTLHFRKESKEILESGYKIRKRHYRSQNCEGCPLKERYTKATGNREVMVSLERLRLRYHKQAREMLRSEEGYLFSRTANDGTGKRIWTTEEQPGIPAFSASRHRKSDA</sequence>
<dbReference type="EMBL" id="CAKMAB010000028">
    <property type="protein sequence ID" value="CAH1058082.1"/>
    <property type="molecule type" value="Genomic_DNA"/>
</dbReference>
<dbReference type="InterPro" id="IPR025668">
    <property type="entry name" value="Tnp_DDE_dom"/>
</dbReference>
<organism evidence="3 4">
    <name type="scientific">Paenibacillus pseudetheri</name>
    <dbReference type="NCBI Taxonomy" id="2897682"/>
    <lineage>
        <taxon>Bacteria</taxon>
        <taxon>Bacillati</taxon>
        <taxon>Bacillota</taxon>
        <taxon>Bacilli</taxon>
        <taxon>Bacillales</taxon>
        <taxon>Paenibacillaceae</taxon>
        <taxon>Paenibacillus</taxon>
    </lineage>
</organism>
<evidence type="ECO:0000256" key="1">
    <source>
        <dbReference type="SAM" id="MobiDB-lite"/>
    </source>
</evidence>
<proteinExistence type="predicted"/>
<evidence type="ECO:0000259" key="2">
    <source>
        <dbReference type="Pfam" id="PF13751"/>
    </source>
</evidence>
<gene>
    <name evidence="3" type="ORF">PAECIP111894_04255</name>
</gene>
<name>A0ABN8FLL8_9BACL</name>
<reference evidence="3" key="1">
    <citation type="submission" date="2021-12" db="EMBL/GenBank/DDBJ databases">
        <authorList>
            <person name="Criscuolo A."/>
        </authorList>
    </citation>
    <scope>NUCLEOTIDE SEQUENCE</scope>
    <source>
        <strain evidence="3">CIP111894</strain>
    </source>
</reference>
<feature type="domain" description="Transposase DDE" evidence="2">
    <location>
        <begin position="12"/>
        <end position="86"/>
    </location>
</feature>
<dbReference type="Proteomes" id="UP000838749">
    <property type="component" value="Unassembled WGS sequence"/>
</dbReference>
<keyword evidence="4" id="KW-1185">Reference proteome</keyword>
<evidence type="ECO:0000313" key="3">
    <source>
        <dbReference type="EMBL" id="CAH1058082.1"/>
    </source>
</evidence>
<feature type="region of interest" description="Disordered" evidence="1">
    <location>
        <begin position="99"/>
        <end position="123"/>
    </location>
</feature>